<name>A0A8C5I3J0_GOUWI</name>
<dbReference type="PANTHER" id="PTHR23314">
    <property type="entry name" value="SPERM-ASSOCIATED ANTIGEN 6 ARMADILLO REPEAT-CONTAINING"/>
    <property type="match status" value="1"/>
</dbReference>
<dbReference type="GO" id="GO:0005576">
    <property type="term" value="C:extracellular region"/>
    <property type="evidence" value="ECO:0007669"/>
    <property type="project" value="GOC"/>
</dbReference>
<dbReference type="GO" id="GO:0001669">
    <property type="term" value="C:acrosomal vesicle"/>
    <property type="evidence" value="ECO:0007669"/>
    <property type="project" value="TreeGrafter"/>
</dbReference>
<feature type="region of interest" description="Disordered" evidence="1">
    <location>
        <begin position="505"/>
        <end position="568"/>
    </location>
</feature>
<dbReference type="Pfam" id="PF00514">
    <property type="entry name" value="Arm"/>
    <property type="match status" value="1"/>
</dbReference>
<dbReference type="SMART" id="SM00185">
    <property type="entry name" value="ARM"/>
    <property type="match status" value="7"/>
</dbReference>
<organism evidence="2 3">
    <name type="scientific">Gouania willdenowi</name>
    <name type="common">Blunt-snouted clingfish</name>
    <name type="synonym">Lepadogaster willdenowi</name>
    <dbReference type="NCBI Taxonomy" id="441366"/>
    <lineage>
        <taxon>Eukaryota</taxon>
        <taxon>Metazoa</taxon>
        <taxon>Chordata</taxon>
        <taxon>Craniata</taxon>
        <taxon>Vertebrata</taxon>
        <taxon>Euteleostomi</taxon>
        <taxon>Actinopterygii</taxon>
        <taxon>Neopterygii</taxon>
        <taxon>Teleostei</taxon>
        <taxon>Neoteleostei</taxon>
        <taxon>Acanthomorphata</taxon>
        <taxon>Ovalentaria</taxon>
        <taxon>Blenniimorphae</taxon>
        <taxon>Blenniiformes</taxon>
        <taxon>Gobiesocoidei</taxon>
        <taxon>Gobiesocidae</taxon>
        <taxon>Gobiesocinae</taxon>
        <taxon>Gouania</taxon>
    </lineage>
</organism>
<dbReference type="GO" id="GO:0008017">
    <property type="term" value="F:microtubule binding"/>
    <property type="evidence" value="ECO:0007669"/>
    <property type="project" value="TreeGrafter"/>
</dbReference>
<evidence type="ECO:0000313" key="2">
    <source>
        <dbReference type="Ensembl" id="ENSGWIP00000054706.1"/>
    </source>
</evidence>
<dbReference type="InterPro" id="IPR011989">
    <property type="entry name" value="ARM-like"/>
</dbReference>
<dbReference type="AlphaFoldDB" id="A0A8C5I3J0"/>
<sequence>MKQRAFDQYQKSRLQFVQTIADLSNNPQNIKSLEEAQVFSQLFPLMLDDVPSIQHNALLALGRMADHSKELAMIVVMGDVLPQLIQSIPSQNLHYKKTGAFVLRAVAKHSHELSQFVVDCGALEALVLCLEDFDLGVKEAAAWTLGIISQQSALLSQAVVDAGAVPLLVLSLKENAIALKCIAAFALSEISKHTCELAQVVADTGAITALAKMICSPDAKLRKQVLSTLTQISKHSVELAEMVVATNIFLNVMVYLQDLDKYVKKNVITLMSEVVKHSAELSQVIVNCGGLAEVVDYLDKSRGKMRLPGIMTLGYVAAHSENLAEAVILSRGVHQLAVCLSEEDEDHIKVATVWSIGQIGHYTAEHAMAVATAGLLPKLLQLYMEASSSEDLQLKSKKALKDILLKCTHLPSLEPLLYSAPTNIVKHVLGQFSKVLLHDRIACQQFVLSGGLRKVQEMDAEPGSAVYEHITTINSCFPPEVIKYCPPGNSETLLKCSEEYQPSDVDHSFRNATPARPATPNGSRGVPSRPSQGPSCPARRPADPRRSGVPPSTNTAMQWREPLLRQHQ</sequence>
<dbReference type="Ensembl" id="ENSGWIT00000058937.1">
    <property type="protein sequence ID" value="ENSGWIP00000054706.1"/>
    <property type="gene ID" value="ENSGWIG00000026116.1"/>
</dbReference>
<accession>A0A8C5I3J0</accession>
<dbReference type="Gene3D" id="1.25.10.10">
    <property type="entry name" value="Leucine-rich Repeat Variant"/>
    <property type="match status" value="2"/>
</dbReference>
<proteinExistence type="predicted"/>
<dbReference type="SUPFAM" id="SSF48371">
    <property type="entry name" value="ARM repeat"/>
    <property type="match status" value="1"/>
</dbReference>
<dbReference type="PANTHER" id="PTHR23314:SF0">
    <property type="entry name" value="SPERM-ASSOCIATED ANTIGEN 6"/>
    <property type="match status" value="1"/>
</dbReference>
<evidence type="ECO:0000256" key="1">
    <source>
        <dbReference type="SAM" id="MobiDB-lite"/>
    </source>
</evidence>
<dbReference type="InterPro" id="IPR016024">
    <property type="entry name" value="ARM-type_fold"/>
</dbReference>
<dbReference type="GO" id="GO:0007288">
    <property type="term" value="P:sperm axoneme assembly"/>
    <property type="evidence" value="ECO:0007669"/>
    <property type="project" value="TreeGrafter"/>
</dbReference>
<protein>
    <submittedName>
        <fullName evidence="2">Sperm associated antigen 6</fullName>
    </submittedName>
</protein>
<evidence type="ECO:0000313" key="3">
    <source>
        <dbReference type="Proteomes" id="UP000694680"/>
    </source>
</evidence>
<dbReference type="InterPro" id="IPR000225">
    <property type="entry name" value="Armadillo"/>
</dbReference>
<dbReference type="GO" id="GO:0003351">
    <property type="term" value="P:epithelial cilium movement involved in extracellular fluid movement"/>
    <property type="evidence" value="ECO:0007669"/>
    <property type="project" value="TreeGrafter"/>
</dbReference>
<keyword evidence="3" id="KW-1185">Reference proteome</keyword>
<dbReference type="Proteomes" id="UP000694680">
    <property type="component" value="Chromosome 21"/>
</dbReference>
<dbReference type="GO" id="GO:0005930">
    <property type="term" value="C:axoneme"/>
    <property type="evidence" value="ECO:0007669"/>
    <property type="project" value="TreeGrafter"/>
</dbReference>
<reference evidence="2" key="1">
    <citation type="submission" date="2020-06" db="EMBL/GenBank/DDBJ databases">
        <authorList>
            <consortium name="Wellcome Sanger Institute Data Sharing"/>
        </authorList>
    </citation>
    <scope>NUCLEOTIDE SEQUENCE [LARGE SCALE GENOMIC DNA]</scope>
</reference>
<reference evidence="2" key="3">
    <citation type="submission" date="2025-09" db="UniProtKB">
        <authorList>
            <consortium name="Ensembl"/>
        </authorList>
    </citation>
    <scope>IDENTIFICATION</scope>
</reference>
<dbReference type="GO" id="GO:1990138">
    <property type="term" value="P:neuron projection extension"/>
    <property type="evidence" value="ECO:0007669"/>
    <property type="project" value="TreeGrafter"/>
</dbReference>
<dbReference type="GO" id="GO:0015630">
    <property type="term" value="C:microtubule cytoskeleton"/>
    <property type="evidence" value="ECO:0007669"/>
    <property type="project" value="TreeGrafter"/>
</dbReference>
<reference evidence="2" key="2">
    <citation type="submission" date="2025-08" db="UniProtKB">
        <authorList>
            <consortium name="Ensembl"/>
        </authorList>
    </citation>
    <scope>IDENTIFICATION</scope>
</reference>
<dbReference type="GO" id="GO:0046847">
    <property type="term" value="P:filopodium assembly"/>
    <property type="evidence" value="ECO:0007669"/>
    <property type="project" value="TreeGrafter"/>
</dbReference>
<dbReference type="GO" id="GO:0097228">
    <property type="term" value="C:sperm principal piece"/>
    <property type="evidence" value="ECO:0007669"/>
    <property type="project" value="TreeGrafter"/>
</dbReference>